<dbReference type="EMBL" id="JALZ01000003">
    <property type="protein sequence ID" value="ETX15917.1"/>
    <property type="molecule type" value="Genomic_DNA"/>
</dbReference>
<dbReference type="AlphaFoldDB" id="X7EJ48"/>
<comment type="similarity">
    <text evidence="1">Belongs to the Mg-chelatase subunits D/I family.</text>
</comment>
<dbReference type="Gene3D" id="3.40.50.410">
    <property type="entry name" value="von Willebrand factor, type A domain"/>
    <property type="match status" value="1"/>
</dbReference>
<evidence type="ECO:0000313" key="5">
    <source>
        <dbReference type="Proteomes" id="UP000022447"/>
    </source>
</evidence>
<dbReference type="SUPFAM" id="SSF53300">
    <property type="entry name" value="vWA-like"/>
    <property type="match status" value="1"/>
</dbReference>
<evidence type="ECO:0000313" key="4">
    <source>
        <dbReference type="EMBL" id="ETX15917.1"/>
    </source>
</evidence>
<dbReference type="CDD" id="cd01451">
    <property type="entry name" value="vWA_Magnesium_chelatase"/>
    <property type="match status" value="1"/>
</dbReference>
<proteinExistence type="inferred from homology"/>
<evidence type="ECO:0000256" key="2">
    <source>
        <dbReference type="SAM" id="MobiDB-lite"/>
    </source>
</evidence>
<protein>
    <submittedName>
        <fullName evidence="4">Magnesium chelatase</fullName>
    </submittedName>
</protein>
<feature type="region of interest" description="Disordered" evidence="2">
    <location>
        <begin position="235"/>
        <end position="267"/>
    </location>
</feature>
<dbReference type="Gene3D" id="1.10.8.80">
    <property type="entry name" value="Magnesium chelatase subunit I, C-Terminal domain"/>
    <property type="match status" value="1"/>
</dbReference>
<dbReference type="PANTHER" id="PTHR43473:SF2">
    <property type="entry name" value="MAGNESIUM-CHELATASE SUBUNIT CHLD, CHLOROPLASTIC"/>
    <property type="match status" value="1"/>
</dbReference>
<name>X7EJ48_9RHOB</name>
<dbReference type="STRING" id="1449350.OCH239_12155"/>
<dbReference type="RefSeq" id="WP_051489279.1">
    <property type="nucleotide sequence ID" value="NZ_JALZ01000003.1"/>
</dbReference>
<sequence>MREEPGEVWVTGQLALALLAVDPHGLGGLHLRARAGPVRQAFLDHVPDRLGPLSRIAPGIDDAQLFGGTDIAASLAAGRKVEGAGILARGRPVLLTMAERCLPELAAKLGQGLDAGTLPSLVLLDEGVDAERAPVSLTERLAFSFDLDGIRLDALADIALDPGEIAAARERLGSVALPDAALAALTAAAVELGILSLRAPLFAAMAARAHAALSGREAVGDGDLSIAATLVLAPRATRLPEPPDDDDVQEPEAEESDDSDPGSGDTIPADMLIEAVRAMLPPGVLERRAAQRAAAQTGSGQGARRRGNRRGRPLPARPGKPSSSTRIDLVATLRAAAPWQTLRREQAPERSGIIVRSSDLRVRRYEEQSDRLVIFCVDASGSAAMARLGEAKGAVELMLAEAYAKRDRVALIAFRGEGAELLLPPTRSLVQAKRRLAGQPGGGGTPLASGLQAAHALVLQGARSGFTPALALLTDGRANVPLPGGAGRAQAMADADQMARLIGAQRIGGAVIDTGTRPRGELSALASHMGLAYLALPRANAAQMKSGLDAALET</sequence>
<dbReference type="Pfam" id="PF13519">
    <property type="entry name" value="VWA_2"/>
    <property type="match status" value="1"/>
</dbReference>
<dbReference type="PATRIC" id="fig|1449350.3.peg.1044"/>
<comment type="caution">
    <text evidence="4">The sequence shown here is derived from an EMBL/GenBank/DDBJ whole genome shotgun (WGS) entry which is preliminary data.</text>
</comment>
<feature type="compositionally biased region" description="Basic residues" evidence="2">
    <location>
        <begin position="303"/>
        <end position="312"/>
    </location>
</feature>
<dbReference type="NCBIfam" id="NF009943">
    <property type="entry name" value="PRK13406.1"/>
    <property type="match status" value="1"/>
</dbReference>
<dbReference type="Pfam" id="PF17863">
    <property type="entry name" value="AAA_lid_2"/>
    <property type="match status" value="1"/>
</dbReference>
<dbReference type="eggNOG" id="COG1240">
    <property type="taxonomic scope" value="Bacteria"/>
</dbReference>
<feature type="region of interest" description="Disordered" evidence="2">
    <location>
        <begin position="288"/>
        <end position="324"/>
    </location>
</feature>
<organism evidence="4 5">
    <name type="scientific">Roseivivax halodurans JCM 10272</name>
    <dbReference type="NCBI Taxonomy" id="1449350"/>
    <lineage>
        <taxon>Bacteria</taxon>
        <taxon>Pseudomonadati</taxon>
        <taxon>Pseudomonadota</taxon>
        <taxon>Alphaproteobacteria</taxon>
        <taxon>Rhodobacterales</taxon>
        <taxon>Roseobacteraceae</taxon>
        <taxon>Roseivivax</taxon>
    </lineage>
</organism>
<reference evidence="4 5" key="1">
    <citation type="submission" date="2014-01" db="EMBL/GenBank/DDBJ databases">
        <title>Roseivivax halodurans JCM 10272 Genome Sequencing.</title>
        <authorList>
            <person name="Lai Q."/>
            <person name="Li G."/>
            <person name="Shao Z."/>
        </authorList>
    </citation>
    <scope>NUCLEOTIDE SEQUENCE [LARGE SCALE GENOMIC DNA]</scope>
    <source>
        <strain evidence="4 5">JCM 10272</strain>
    </source>
</reference>
<dbReference type="PANTHER" id="PTHR43473">
    <property type="entry name" value="MAGNESIUM-CHELATASE SUBUNIT CHLD, CHLOROPLASTIC"/>
    <property type="match status" value="1"/>
</dbReference>
<evidence type="ECO:0000259" key="3">
    <source>
        <dbReference type="PROSITE" id="PS50234"/>
    </source>
</evidence>
<dbReference type="InterPro" id="IPR002035">
    <property type="entry name" value="VWF_A"/>
</dbReference>
<keyword evidence="5" id="KW-1185">Reference proteome</keyword>
<dbReference type="PROSITE" id="PS50234">
    <property type="entry name" value="VWFA"/>
    <property type="match status" value="1"/>
</dbReference>
<feature type="compositionally biased region" description="Acidic residues" evidence="2">
    <location>
        <begin position="242"/>
        <end position="260"/>
    </location>
</feature>
<evidence type="ECO:0000256" key="1">
    <source>
        <dbReference type="ARBA" id="ARBA00005799"/>
    </source>
</evidence>
<dbReference type="InterPro" id="IPR036465">
    <property type="entry name" value="vWFA_dom_sf"/>
</dbReference>
<gene>
    <name evidence="4" type="ORF">OCH239_12155</name>
</gene>
<dbReference type="Proteomes" id="UP000022447">
    <property type="component" value="Unassembled WGS sequence"/>
</dbReference>
<accession>X7EJ48</accession>
<dbReference type="InterPro" id="IPR041628">
    <property type="entry name" value="ChlI/MoxR_AAA_lid"/>
</dbReference>
<dbReference type="SMART" id="SM00327">
    <property type="entry name" value="VWA"/>
    <property type="match status" value="1"/>
</dbReference>
<dbReference type="OrthoDB" id="9775079at2"/>
<dbReference type="InterPro" id="IPR041702">
    <property type="entry name" value="BchD/ChlD_VWA"/>
</dbReference>
<feature type="domain" description="VWFA" evidence="3">
    <location>
        <begin position="372"/>
        <end position="552"/>
    </location>
</feature>